<dbReference type="RefSeq" id="WP_117505098.1">
    <property type="nucleotide sequence ID" value="NZ_QVEQ01000003.1"/>
</dbReference>
<dbReference type="SMART" id="SM00530">
    <property type="entry name" value="HTH_XRE"/>
    <property type="match status" value="1"/>
</dbReference>
<dbReference type="Gene3D" id="1.10.260.40">
    <property type="entry name" value="lambda repressor-like DNA-binding domains"/>
    <property type="match status" value="1"/>
</dbReference>
<gene>
    <name evidence="3" type="ORF">DWZ89_05020</name>
</gene>
<dbReference type="PANTHER" id="PTHR46558:SF4">
    <property type="entry name" value="DNA-BIDING PHAGE PROTEIN"/>
    <property type="match status" value="1"/>
</dbReference>
<dbReference type="EMBL" id="QVEQ01000003">
    <property type="protein sequence ID" value="RGB71867.1"/>
    <property type="molecule type" value="Genomic_DNA"/>
</dbReference>
<evidence type="ECO:0000313" key="4">
    <source>
        <dbReference type="Proteomes" id="UP000261140"/>
    </source>
</evidence>
<dbReference type="AlphaFoldDB" id="A0A3E2TCN1"/>
<accession>A0A3E2TCN1</accession>
<comment type="caution">
    <text evidence="3">The sequence shown here is derived from an EMBL/GenBank/DDBJ whole genome shotgun (WGS) entry which is preliminary data.</text>
</comment>
<proteinExistence type="predicted"/>
<dbReference type="PROSITE" id="PS50943">
    <property type="entry name" value="HTH_CROC1"/>
    <property type="match status" value="1"/>
</dbReference>
<evidence type="ECO:0000259" key="2">
    <source>
        <dbReference type="PROSITE" id="PS50943"/>
    </source>
</evidence>
<protein>
    <submittedName>
        <fullName evidence="3">Transcriptional regulator</fullName>
    </submittedName>
</protein>
<dbReference type="GO" id="GO:0003677">
    <property type="term" value="F:DNA binding"/>
    <property type="evidence" value="ECO:0007669"/>
    <property type="project" value="UniProtKB-KW"/>
</dbReference>
<name>A0A3E2TCN1_9FIRM</name>
<dbReference type="CDD" id="cd00093">
    <property type="entry name" value="HTH_XRE"/>
    <property type="match status" value="1"/>
</dbReference>
<organism evidence="3 4">
    <name type="scientific">Faecalibacterium prausnitzii</name>
    <dbReference type="NCBI Taxonomy" id="853"/>
    <lineage>
        <taxon>Bacteria</taxon>
        <taxon>Bacillati</taxon>
        <taxon>Bacillota</taxon>
        <taxon>Clostridia</taxon>
        <taxon>Eubacteriales</taxon>
        <taxon>Oscillospiraceae</taxon>
        <taxon>Faecalibacterium</taxon>
    </lineage>
</organism>
<dbReference type="Pfam" id="PF01381">
    <property type="entry name" value="HTH_3"/>
    <property type="match status" value="1"/>
</dbReference>
<evidence type="ECO:0000256" key="1">
    <source>
        <dbReference type="ARBA" id="ARBA00023125"/>
    </source>
</evidence>
<dbReference type="PANTHER" id="PTHR46558">
    <property type="entry name" value="TRACRIPTIONAL REGULATORY PROTEIN-RELATED-RELATED"/>
    <property type="match status" value="1"/>
</dbReference>
<reference evidence="3 4" key="1">
    <citation type="submission" date="2018-08" db="EMBL/GenBank/DDBJ databases">
        <title>A genome reference for cultivated species of the human gut microbiota.</title>
        <authorList>
            <person name="Zou Y."/>
            <person name="Xue W."/>
            <person name="Luo G."/>
        </authorList>
    </citation>
    <scope>NUCLEOTIDE SEQUENCE [LARGE SCALE GENOMIC DNA]</scope>
    <source>
        <strain evidence="3 4">AF36-11AT</strain>
    </source>
</reference>
<dbReference type="InterPro" id="IPR010982">
    <property type="entry name" value="Lambda_DNA-bd_dom_sf"/>
</dbReference>
<evidence type="ECO:0000313" key="3">
    <source>
        <dbReference type="EMBL" id="RGB71867.1"/>
    </source>
</evidence>
<dbReference type="Proteomes" id="UP000261140">
    <property type="component" value="Unassembled WGS sequence"/>
</dbReference>
<keyword evidence="1" id="KW-0238">DNA-binding</keyword>
<feature type="domain" description="HTH cro/C1-type" evidence="2">
    <location>
        <begin position="5"/>
        <end position="59"/>
    </location>
</feature>
<dbReference type="InterPro" id="IPR001387">
    <property type="entry name" value="Cro/C1-type_HTH"/>
</dbReference>
<sequence>MRKKLQTLREGAGYTQQTFSERLGVSRSHYAQIESGDKNPSLRLSLKIKQALGYPYDDLFFNPKRPVSRH</sequence>
<dbReference type="SUPFAM" id="SSF47413">
    <property type="entry name" value="lambda repressor-like DNA-binding domains"/>
    <property type="match status" value="1"/>
</dbReference>